<proteinExistence type="inferred from homology"/>
<evidence type="ECO:0000256" key="1">
    <source>
        <dbReference type="ARBA" id="ARBA00005254"/>
    </source>
</evidence>
<evidence type="ECO:0000256" key="3">
    <source>
        <dbReference type="ARBA" id="ARBA00023098"/>
    </source>
</evidence>
<evidence type="ECO:0000256" key="7">
    <source>
        <dbReference type="RuleBase" id="RU003707"/>
    </source>
</evidence>
<dbReference type="Gene3D" id="3.90.226.10">
    <property type="entry name" value="2-enoyl-CoA Hydratase, Chain A, domain 1"/>
    <property type="match status" value="1"/>
</dbReference>
<comment type="similarity">
    <text evidence="1 7">Belongs to the enoyl-CoA hydratase/isomerase family.</text>
</comment>
<dbReference type="CDD" id="cd06558">
    <property type="entry name" value="crotonase-like"/>
    <property type="match status" value="1"/>
</dbReference>
<evidence type="ECO:0000256" key="2">
    <source>
        <dbReference type="ARBA" id="ARBA00012076"/>
    </source>
</evidence>
<gene>
    <name evidence="8" type="primary">echA</name>
    <name evidence="8" type="ORF">FRACA_1670002</name>
</gene>
<dbReference type="PANTHER" id="PTHR11941:SF169">
    <property type="entry name" value="(7AS)-7A-METHYL-1,5-DIOXO-2,3,5,6,7,7A-HEXAHYDRO-1H-INDENE-CARBOXYL-COA HYDROLASE"/>
    <property type="match status" value="1"/>
</dbReference>
<reference evidence="8 9" key="1">
    <citation type="submission" date="2017-06" db="EMBL/GenBank/DDBJ databases">
        <authorList>
            <person name="Kim H.J."/>
            <person name="Triplett B.A."/>
        </authorList>
    </citation>
    <scope>NUCLEOTIDE SEQUENCE [LARGE SCALE GENOMIC DNA]</scope>
    <source>
        <strain evidence="8">FRACA_ARgP5</strain>
    </source>
</reference>
<name>A0A2I2KMW3_9ACTN</name>
<dbReference type="PANTHER" id="PTHR11941">
    <property type="entry name" value="ENOYL-COA HYDRATASE-RELATED"/>
    <property type="match status" value="1"/>
</dbReference>
<accession>A0A2I2KMW3</accession>
<dbReference type="InterPro" id="IPR029045">
    <property type="entry name" value="ClpP/crotonase-like_dom_sf"/>
</dbReference>
<comment type="catalytic activity">
    <reaction evidence="6">
        <text>a 4-saturated-(3S)-3-hydroxyacyl-CoA = a (3E)-enoyl-CoA + H2O</text>
        <dbReference type="Rhea" id="RHEA:20724"/>
        <dbReference type="ChEBI" id="CHEBI:15377"/>
        <dbReference type="ChEBI" id="CHEBI:58521"/>
        <dbReference type="ChEBI" id="CHEBI:137480"/>
        <dbReference type="EC" id="4.2.1.17"/>
    </reaction>
</comment>
<keyword evidence="4 8" id="KW-0456">Lyase</keyword>
<dbReference type="EMBL" id="FZMO01000076">
    <property type="protein sequence ID" value="SNQ47000.1"/>
    <property type="molecule type" value="Genomic_DNA"/>
</dbReference>
<dbReference type="InterPro" id="IPR018376">
    <property type="entry name" value="Enoyl-CoA_hyd/isom_CS"/>
</dbReference>
<keyword evidence="9" id="KW-1185">Reference proteome</keyword>
<dbReference type="InterPro" id="IPR014748">
    <property type="entry name" value="Enoyl-CoA_hydra_C"/>
</dbReference>
<dbReference type="FunFam" id="1.10.12.10:FF:000001">
    <property type="entry name" value="Probable enoyl-CoA hydratase, mitochondrial"/>
    <property type="match status" value="1"/>
</dbReference>
<dbReference type="SUPFAM" id="SSF52096">
    <property type="entry name" value="ClpP/crotonase"/>
    <property type="match status" value="1"/>
</dbReference>
<dbReference type="Pfam" id="PF00378">
    <property type="entry name" value="ECH_1"/>
    <property type="match status" value="1"/>
</dbReference>
<evidence type="ECO:0000256" key="5">
    <source>
        <dbReference type="ARBA" id="ARBA00023709"/>
    </source>
</evidence>
<evidence type="ECO:0000313" key="9">
    <source>
        <dbReference type="Proteomes" id="UP000234331"/>
    </source>
</evidence>
<dbReference type="EC" id="4.2.1.17" evidence="2"/>
<evidence type="ECO:0000313" key="8">
    <source>
        <dbReference type="EMBL" id="SNQ47000.1"/>
    </source>
</evidence>
<keyword evidence="3" id="KW-0443">Lipid metabolism</keyword>
<dbReference type="PROSITE" id="PS00166">
    <property type="entry name" value="ENOYL_COA_HYDRATASE"/>
    <property type="match status" value="1"/>
</dbReference>
<dbReference type="GO" id="GO:0006635">
    <property type="term" value="P:fatty acid beta-oxidation"/>
    <property type="evidence" value="ECO:0007669"/>
    <property type="project" value="TreeGrafter"/>
</dbReference>
<dbReference type="FunFam" id="3.90.226.10:FF:000009">
    <property type="entry name" value="Carnitinyl-CoA dehydratase"/>
    <property type="match status" value="1"/>
</dbReference>
<dbReference type="Gene3D" id="1.10.12.10">
    <property type="entry name" value="Lyase 2-enoyl-coa Hydratase, Chain A, domain 2"/>
    <property type="match status" value="1"/>
</dbReference>
<dbReference type="GO" id="GO:0018812">
    <property type="term" value="F:3-hydroxyacyl-CoA dehydratase activity"/>
    <property type="evidence" value="ECO:0007669"/>
    <property type="project" value="RHEA"/>
</dbReference>
<dbReference type="InterPro" id="IPR001753">
    <property type="entry name" value="Enoyl-CoA_hydra/iso"/>
</dbReference>
<dbReference type="RefSeq" id="WP_207770217.1">
    <property type="nucleotide sequence ID" value="NZ_FZMO01000076.1"/>
</dbReference>
<dbReference type="Proteomes" id="UP000234331">
    <property type="component" value="Unassembled WGS sequence"/>
</dbReference>
<comment type="catalytic activity">
    <reaction evidence="5">
        <text>a (3S)-3-hydroxyacyl-CoA = a (2E)-enoyl-CoA + H2O</text>
        <dbReference type="Rhea" id="RHEA:16105"/>
        <dbReference type="ChEBI" id="CHEBI:15377"/>
        <dbReference type="ChEBI" id="CHEBI:57318"/>
        <dbReference type="ChEBI" id="CHEBI:58856"/>
        <dbReference type="EC" id="4.2.1.17"/>
    </reaction>
</comment>
<evidence type="ECO:0000256" key="6">
    <source>
        <dbReference type="ARBA" id="ARBA00023717"/>
    </source>
</evidence>
<evidence type="ECO:0000256" key="4">
    <source>
        <dbReference type="ARBA" id="ARBA00023239"/>
    </source>
</evidence>
<sequence length="261" mass="27305">MTQPEFVRLEVADGVGTIRLDRPPVNALNDAMRTELVAAATEAARRDDVRAVVVYGGERSFAAGADVSELATTDLPTIVANVRRLQDSLGVLATLGKPTIAALTGFALGGGLEIALSCDFRMAAENAKLGLPEVLLGTIPGGGGTQRLARLVGPAVAKDILYTGRQVRADEALRIGLVDTVLPAAEVYPAALARAATFAAGPPLALRALKLAVDEGLEVPLETGLAIERGHFVWTFGTEDRAHGMTSFLERGPGKAEFQGR</sequence>
<dbReference type="AlphaFoldDB" id="A0A2I2KMW3"/>
<organism evidence="8 9">
    <name type="scientific">Frankia canadensis</name>
    <dbReference type="NCBI Taxonomy" id="1836972"/>
    <lineage>
        <taxon>Bacteria</taxon>
        <taxon>Bacillati</taxon>
        <taxon>Actinomycetota</taxon>
        <taxon>Actinomycetes</taxon>
        <taxon>Frankiales</taxon>
        <taxon>Frankiaceae</taxon>
        <taxon>Frankia</taxon>
    </lineage>
</organism>
<protein>
    <recommendedName>
        <fullName evidence="2">enoyl-CoA hydratase</fullName>
        <ecNumber evidence="2">4.2.1.17</ecNumber>
    </recommendedName>
</protein>